<reference evidence="3" key="2">
    <citation type="submission" date="2020-09" db="EMBL/GenBank/DDBJ databases">
        <authorList>
            <person name="Sun Q."/>
            <person name="Ohkuma M."/>
        </authorList>
    </citation>
    <scope>NUCLEOTIDE SEQUENCE</scope>
    <source>
        <strain evidence="3">JCM 15759</strain>
    </source>
</reference>
<evidence type="ECO:0000313" key="3">
    <source>
        <dbReference type="EMBL" id="GGM26797.1"/>
    </source>
</evidence>
<dbReference type="Proteomes" id="UP000656367">
    <property type="component" value="Unassembled WGS sequence"/>
</dbReference>
<reference evidence="3" key="1">
    <citation type="journal article" date="2014" name="Int. J. Syst. Evol. Microbiol.">
        <title>Complete genome sequence of Corynebacterium casei LMG S-19264T (=DSM 44701T), isolated from a smear-ripened cheese.</title>
        <authorList>
            <consortium name="US DOE Joint Genome Institute (JGI-PGF)"/>
            <person name="Walter F."/>
            <person name="Albersmeier A."/>
            <person name="Kalinowski J."/>
            <person name="Ruckert C."/>
        </authorList>
    </citation>
    <scope>NUCLEOTIDE SEQUENCE</scope>
    <source>
        <strain evidence="3">JCM 15759</strain>
    </source>
</reference>
<dbReference type="AlphaFoldDB" id="A0A830FSH1"/>
<comment type="caution">
    <text evidence="3">The sequence shown here is derived from an EMBL/GenBank/DDBJ whole genome shotgun (WGS) entry which is preliminary data.</text>
</comment>
<dbReference type="EMBL" id="BMON01000001">
    <property type="protein sequence ID" value="GGM26797.1"/>
    <property type="molecule type" value="Genomic_DNA"/>
</dbReference>
<evidence type="ECO:0000313" key="4">
    <source>
        <dbReference type="Proteomes" id="UP000656367"/>
    </source>
</evidence>
<gene>
    <name evidence="3" type="ORF">GCM10009006_05350</name>
</gene>
<keyword evidence="2" id="KW-1133">Transmembrane helix</keyword>
<keyword evidence="2" id="KW-0472">Membrane</keyword>
<organism evidence="3 4">
    <name type="scientific">Haloarcula argentinensis</name>
    <dbReference type="NCBI Taxonomy" id="43776"/>
    <lineage>
        <taxon>Archaea</taxon>
        <taxon>Methanobacteriati</taxon>
        <taxon>Methanobacteriota</taxon>
        <taxon>Stenosarchaea group</taxon>
        <taxon>Halobacteria</taxon>
        <taxon>Halobacteriales</taxon>
        <taxon>Haloarculaceae</taxon>
        <taxon>Haloarcula</taxon>
    </lineage>
</organism>
<dbReference type="RefSeq" id="WP_188851285.1">
    <property type="nucleotide sequence ID" value="NZ_BMON01000001.1"/>
</dbReference>
<name>A0A830FSH1_HALAR</name>
<feature type="transmembrane region" description="Helical" evidence="2">
    <location>
        <begin position="54"/>
        <end position="72"/>
    </location>
</feature>
<protein>
    <submittedName>
        <fullName evidence="3">Uncharacterized protein</fullName>
    </submittedName>
</protein>
<evidence type="ECO:0000256" key="2">
    <source>
        <dbReference type="SAM" id="Phobius"/>
    </source>
</evidence>
<proteinExistence type="predicted"/>
<sequence>MADFSAPWEVQSEPTATATSLDEGDTVAAANTQTNGPLTARVEKSSWTLQDLELVLQVMNVVLFLIVVWLAVTEDTN</sequence>
<accession>A0A830FSH1</accession>
<evidence type="ECO:0000256" key="1">
    <source>
        <dbReference type="SAM" id="MobiDB-lite"/>
    </source>
</evidence>
<feature type="region of interest" description="Disordered" evidence="1">
    <location>
        <begin position="1"/>
        <end position="24"/>
    </location>
</feature>
<keyword evidence="2" id="KW-0812">Transmembrane</keyword>
<dbReference type="OrthoDB" id="374476at2157"/>